<reference evidence="4 5" key="1">
    <citation type="journal article" date="2013" name="Nature">
        <title>Insights into bilaterian evolution from three spiralian genomes.</title>
        <authorList>
            <person name="Simakov O."/>
            <person name="Marletaz F."/>
            <person name="Cho S.J."/>
            <person name="Edsinger-Gonzales E."/>
            <person name="Havlak P."/>
            <person name="Hellsten U."/>
            <person name="Kuo D.H."/>
            <person name="Larsson T."/>
            <person name="Lv J."/>
            <person name="Arendt D."/>
            <person name="Savage R."/>
            <person name="Osoegawa K."/>
            <person name="de Jong P."/>
            <person name="Grimwood J."/>
            <person name="Chapman J.A."/>
            <person name="Shapiro H."/>
            <person name="Aerts A."/>
            <person name="Otillar R.P."/>
            <person name="Terry A.Y."/>
            <person name="Boore J.L."/>
            <person name="Grigoriev I.V."/>
            <person name="Lindberg D.R."/>
            <person name="Seaver E.C."/>
            <person name="Weisblat D.A."/>
            <person name="Putnam N.H."/>
            <person name="Rokhsar D.S."/>
        </authorList>
    </citation>
    <scope>NUCLEOTIDE SEQUENCE [LARGE SCALE GENOMIC DNA]</scope>
</reference>
<evidence type="ECO:0000256" key="1">
    <source>
        <dbReference type="SAM" id="Coils"/>
    </source>
</evidence>
<dbReference type="InterPro" id="IPR025714">
    <property type="entry name" value="Methyltranfer_dom"/>
</dbReference>
<feature type="coiled-coil region" evidence="1">
    <location>
        <begin position="32"/>
        <end position="85"/>
    </location>
</feature>
<dbReference type="EMBL" id="KB201262">
    <property type="protein sequence ID" value="ESO98410.1"/>
    <property type="molecule type" value="Genomic_DNA"/>
</dbReference>
<protein>
    <recommendedName>
        <fullName evidence="3">Methyltransferase domain-containing protein</fullName>
    </recommendedName>
</protein>
<dbReference type="RefSeq" id="XP_009051099.1">
    <property type="nucleotide sequence ID" value="XM_009052851.1"/>
</dbReference>
<feature type="transmembrane region" description="Helical" evidence="2">
    <location>
        <begin position="6"/>
        <end position="24"/>
    </location>
</feature>
<keyword evidence="2" id="KW-0812">Transmembrane</keyword>
<sequence>MNFLRSLYILLIALPIFIFLFVRYQPLRYLLAKSVDREATEIKKEKDSMLQEMTKEKENMLQELKKEKENMLQELTKEKKDQNEDMTKKITITKPKEPTVPQNIGVKDLCTLLDKGIQVDSWWKYVCLIERNIDKPLGYNCKNAKNMGNWKVCFDEKYSPIRPDKPCLVYSFGIAWDFTFDIAMAKQGCEVYSFDPSMGLKDYTHSKNVYFKNLGLSDVDDDNFTPRFDIYVKKPQVWKTRTLRLEVGYENVTARKCKLIPRLEVGYENVTPRKCKLIPRLEVGYENVTARKCKFIPRLEVGYENVTPRKCKLIPRLEVGYENVTPRKCKLIPRLEVGYENVTPRKCKLIPRLQVGYENVTARKCKLIPRLQRVIDVLKFDIELAEWKVMINIIKDGMLPQIRQLLTEWHIFPGAPKRDELKTFYEMHRDLPSHGLETFFKTGHARQHSDLLKFNSQAESCYINVKFTDSK</sequence>
<dbReference type="HOGENOM" id="CLU_046197_0_0_1"/>
<dbReference type="CTD" id="20248592"/>
<evidence type="ECO:0000313" key="5">
    <source>
        <dbReference type="Proteomes" id="UP000030746"/>
    </source>
</evidence>
<name>V4AU14_LOTGI</name>
<keyword evidence="5" id="KW-1185">Reference proteome</keyword>
<evidence type="ECO:0000256" key="2">
    <source>
        <dbReference type="SAM" id="Phobius"/>
    </source>
</evidence>
<keyword evidence="2" id="KW-0472">Membrane</keyword>
<organism evidence="4 5">
    <name type="scientific">Lottia gigantea</name>
    <name type="common">Giant owl limpet</name>
    <dbReference type="NCBI Taxonomy" id="225164"/>
    <lineage>
        <taxon>Eukaryota</taxon>
        <taxon>Metazoa</taxon>
        <taxon>Spiralia</taxon>
        <taxon>Lophotrochozoa</taxon>
        <taxon>Mollusca</taxon>
        <taxon>Gastropoda</taxon>
        <taxon>Patellogastropoda</taxon>
        <taxon>Lottioidea</taxon>
        <taxon>Lottiidae</taxon>
        <taxon>Lottia</taxon>
    </lineage>
</organism>
<keyword evidence="2" id="KW-1133">Transmembrane helix</keyword>
<dbReference type="GeneID" id="20248592"/>
<evidence type="ECO:0000313" key="4">
    <source>
        <dbReference type="EMBL" id="ESO98410.1"/>
    </source>
</evidence>
<dbReference type="Pfam" id="PF13383">
    <property type="entry name" value="Methyltransf_22"/>
    <property type="match status" value="1"/>
</dbReference>
<dbReference type="KEGG" id="lgi:LOTGIDRAFT_231448"/>
<dbReference type="OrthoDB" id="10006218at2759"/>
<proteinExistence type="predicted"/>
<feature type="domain" description="Methyltransferase" evidence="3">
    <location>
        <begin position="161"/>
        <end position="228"/>
    </location>
</feature>
<dbReference type="PANTHER" id="PTHR32026:SF10">
    <property type="entry name" value="METHYLTRANSFERASE-LIKE PROTEIN 24-RELATED"/>
    <property type="match status" value="1"/>
</dbReference>
<accession>V4AU14</accession>
<dbReference type="Proteomes" id="UP000030746">
    <property type="component" value="Unassembled WGS sequence"/>
</dbReference>
<evidence type="ECO:0000259" key="3">
    <source>
        <dbReference type="Pfam" id="PF13383"/>
    </source>
</evidence>
<dbReference type="AlphaFoldDB" id="V4AU14"/>
<dbReference type="InterPro" id="IPR026913">
    <property type="entry name" value="METTL24"/>
</dbReference>
<keyword evidence="1" id="KW-0175">Coiled coil</keyword>
<dbReference type="PANTHER" id="PTHR32026">
    <property type="entry name" value="METHYLTRANSFERASE-LIKE PROTEIN 24"/>
    <property type="match status" value="1"/>
</dbReference>
<gene>
    <name evidence="4" type="ORF">LOTGIDRAFT_231448</name>
</gene>